<dbReference type="GO" id="GO:0051287">
    <property type="term" value="F:NAD binding"/>
    <property type="evidence" value="ECO:0007669"/>
    <property type="project" value="InterPro"/>
</dbReference>
<dbReference type="GO" id="GO:0045333">
    <property type="term" value="P:cellular respiration"/>
    <property type="evidence" value="ECO:0007669"/>
    <property type="project" value="TreeGrafter"/>
</dbReference>
<dbReference type="Pfam" id="PF22461">
    <property type="entry name" value="SLBB_2"/>
    <property type="match status" value="1"/>
</dbReference>
<dbReference type="InterPro" id="IPR054765">
    <property type="entry name" value="SLBB_dom"/>
</dbReference>
<keyword evidence="6" id="KW-0288">FMN</keyword>
<evidence type="ECO:0000256" key="10">
    <source>
        <dbReference type="ARBA" id="ARBA00023014"/>
    </source>
</evidence>
<keyword evidence="11" id="KW-0520">NAD</keyword>
<dbReference type="Gene3D" id="6.10.250.1450">
    <property type="match status" value="1"/>
</dbReference>
<evidence type="ECO:0000256" key="4">
    <source>
        <dbReference type="ARBA" id="ARBA00022485"/>
    </source>
</evidence>
<evidence type="ECO:0000256" key="7">
    <source>
        <dbReference type="ARBA" id="ARBA00022723"/>
    </source>
</evidence>
<dbReference type="SUPFAM" id="SSF142984">
    <property type="entry name" value="Nqo1 middle domain-like"/>
    <property type="match status" value="1"/>
</dbReference>
<dbReference type="NCBIfam" id="TIGR01959">
    <property type="entry name" value="nuoF_fam"/>
    <property type="match status" value="1"/>
</dbReference>
<dbReference type="SUPFAM" id="SSF142019">
    <property type="entry name" value="Nqo1 FMN-binding domain-like"/>
    <property type="match status" value="1"/>
</dbReference>
<dbReference type="GO" id="GO:0010181">
    <property type="term" value="F:FMN binding"/>
    <property type="evidence" value="ECO:0007669"/>
    <property type="project" value="InterPro"/>
</dbReference>
<comment type="cofactor">
    <cofactor evidence="1">
        <name>FMN</name>
        <dbReference type="ChEBI" id="CHEBI:58210"/>
    </cofactor>
</comment>
<keyword evidence="8" id="KW-1278">Translocase</keyword>
<evidence type="ECO:0000259" key="12">
    <source>
        <dbReference type="SMART" id="SM00928"/>
    </source>
</evidence>
<dbReference type="InterPro" id="IPR037225">
    <property type="entry name" value="Nuo51_FMN-bd_sf"/>
</dbReference>
<evidence type="ECO:0000256" key="3">
    <source>
        <dbReference type="ARBA" id="ARBA00007523"/>
    </source>
</evidence>
<evidence type="ECO:0000256" key="1">
    <source>
        <dbReference type="ARBA" id="ARBA00001917"/>
    </source>
</evidence>
<dbReference type="Gene3D" id="1.20.1440.230">
    <property type="entry name" value="NADH-ubiquinone oxidoreductase 51kDa subunit, iron-sulphur binding domain"/>
    <property type="match status" value="1"/>
</dbReference>
<dbReference type="InterPro" id="IPR011538">
    <property type="entry name" value="Nuo51_FMN-bd"/>
</dbReference>
<dbReference type="EMBL" id="UINC01022591">
    <property type="protein sequence ID" value="SVA92530.1"/>
    <property type="molecule type" value="Genomic_DNA"/>
</dbReference>
<evidence type="ECO:0000256" key="6">
    <source>
        <dbReference type="ARBA" id="ARBA00022643"/>
    </source>
</evidence>
<evidence type="ECO:0000256" key="9">
    <source>
        <dbReference type="ARBA" id="ARBA00023004"/>
    </source>
</evidence>
<keyword evidence="4" id="KW-0004">4Fe-4S</keyword>
<dbReference type="GO" id="GO:0008137">
    <property type="term" value="F:NADH dehydrogenase (ubiquinone) activity"/>
    <property type="evidence" value="ECO:0007669"/>
    <property type="project" value="InterPro"/>
</dbReference>
<dbReference type="GO" id="GO:0003954">
    <property type="term" value="F:NADH dehydrogenase activity"/>
    <property type="evidence" value="ECO:0007669"/>
    <property type="project" value="TreeGrafter"/>
</dbReference>
<dbReference type="Gene3D" id="3.40.50.11540">
    <property type="entry name" value="NADH-ubiquinone oxidoreductase 51kDa subunit"/>
    <property type="match status" value="1"/>
</dbReference>
<evidence type="ECO:0000256" key="11">
    <source>
        <dbReference type="ARBA" id="ARBA00023027"/>
    </source>
</evidence>
<keyword evidence="7" id="KW-0479">Metal-binding</keyword>
<sequence>VRVISTHFGDPRQRHLDTYVDRGGYEALKKAFSMGPDEVIETVKSSGLRGRGGAGFPTGVKWSFMPKDMTKPHYLLCNADESEPGTFKDRELMRWDPHQLIEGCLIAAYAIRANHAYIYCRGEFFETNQVVAKAVEDAYDKGYVGEDIFGSGNDIAVTVHQGAGAYICGEETGLMNSLEGRRGEPRVKPPFPAAVGVFGMPSTINNVETLTAVPHIINNGGEWYRQWGTEKSPGTKLFCVSGHINKPGNYELPLGFPLSELIDDVCGGIRNGNALKAVIPGGSSVAILNSEEAHRCNLDYESCVDVGTMLGCASVIVMDDTTDIVKQVRRMVDFYAHESCGQCTPCREGSAWTAQIMKRIEIGEGNVEDLDTLMEVTQQMVGTTICVLSDSVAPPVQSSIEKFRDDYLALISEKEPAGVT</sequence>
<dbReference type="InterPro" id="IPR050837">
    <property type="entry name" value="ComplexI_51kDa_subunit"/>
</dbReference>
<accession>A0A381ZTG8</accession>
<proteinExistence type="inferred from homology"/>
<dbReference type="Pfam" id="PF01512">
    <property type="entry name" value="Complex1_51K"/>
    <property type="match status" value="1"/>
</dbReference>
<keyword evidence="9" id="KW-0408">Iron</keyword>
<dbReference type="PANTHER" id="PTHR11780:SF10">
    <property type="entry name" value="NADH DEHYDROGENASE [UBIQUINONE] FLAVOPROTEIN 1, MITOCHONDRIAL"/>
    <property type="match status" value="1"/>
</dbReference>
<dbReference type="FunFam" id="3.40.50.11540:FF:000001">
    <property type="entry name" value="NADH dehydrogenase [ubiquinone] flavoprotein 1, mitochondrial"/>
    <property type="match status" value="1"/>
</dbReference>
<evidence type="ECO:0000256" key="8">
    <source>
        <dbReference type="ARBA" id="ARBA00022967"/>
    </source>
</evidence>
<dbReference type="AlphaFoldDB" id="A0A381ZTG8"/>
<dbReference type="InterPro" id="IPR011537">
    <property type="entry name" value="NADH-UbQ_OxRdtase_suF"/>
</dbReference>
<comment type="cofactor">
    <cofactor evidence="2">
        <name>[4Fe-4S] cluster</name>
        <dbReference type="ChEBI" id="CHEBI:49883"/>
    </cofactor>
</comment>
<dbReference type="InterPro" id="IPR037207">
    <property type="entry name" value="Nuop51_4Fe4S-bd_sf"/>
</dbReference>
<dbReference type="Pfam" id="PF10589">
    <property type="entry name" value="NADH_4Fe-4S"/>
    <property type="match status" value="1"/>
</dbReference>
<dbReference type="PANTHER" id="PTHR11780">
    <property type="entry name" value="NADH-UBIQUINONE OXIDOREDUCTASE FLAVOPROTEIN 1 NDUFV1"/>
    <property type="match status" value="1"/>
</dbReference>
<keyword evidence="5" id="KW-0285">Flavoprotein</keyword>
<dbReference type="FunFam" id="1.20.1440.230:FF:000001">
    <property type="entry name" value="Mitochondrial NADH dehydrogenase flavoprotein 1"/>
    <property type="match status" value="1"/>
</dbReference>
<dbReference type="GO" id="GO:0046872">
    <property type="term" value="F:metal ion binding"/>
    <property type="evidence" value="ECO:0007669"/>
    <property type="project" value="UniProtKB-KW"/>
</dbReference>
<dbReference type="SMART" id="SM00928">
    <property type="entry name" value="NADH_4Fe-4S"/>
    <property type="match status" value="1"/>
</dbReference>
<dbReference type="SUPFAM" id="SSF140490">
    <property type="entry name" value="Nqo1C-terminal domain-like"/>
    <property type="match status" value="1"/>
</dbReference>
<gene>
    <name evidence="13" type="ORF">METZ01_LOCUS145384</name>
</gene>
<name>A0A381ZTG8_9ZZZZ</name>
<keyword evidence="10" id="KW-0411">Iron-sulfur</keyword>
<protein>
    <recommendedName>
        <fullName evidence="12">NADH-ubiquinone oxidoreductase 51kDa subunit iron-sulphur binding domain-containing protein</fullName>
    </recommendedName>
</protein>
<dbReference type="NCBIfam" id="NF010120">
    <property type="entry name" value="PRK13596.1"/>
    <property type="match status" value="1"/>
</dbReference>
<feature type="domain" description="NADH-ubiquinone oxidoreductase 51kDa subunit iron-sulphur binding" evidence="12">
    <location>
        <begin position="325"/>
        <end position="370"/>
    </location>
</feature>
<comment type="similarity">
    <text evidence="3">Belongs to the complex I 51 kDa subunit family.</text>
</comment>
<dbReference type="Gene3D" id="3.10.20.600">
    <property type="match status" value="1"/>
</dbReference>
<dbReference type="GO" id="GO:0051539">
    <property type="term" value="F:4 iron, 4 sulfur cluster binding"/>
    <property type="evidence" value="ECO:0007669"/>
    <property type="project" value="UniProtKB-KW"/>
</dbReference>
<evidence type="ECO:0000313" key="13">
    <source>
        <dbReference type="EMBL" id="SVA92530.1"/>
    </source>
</evidence>
<dbReference type="PROSITE" id="PS00645">
    <property type="entry name" value="COMPLEX1_51K_2"/>
    <property type="match status" value="1"/>
</dbReference>
<dbReference type="InterPro" id="IPR001949">
    <property type="entry name" value="NADH-UbQ_OxRdtase_51kDa_CS"/>
</dbReference>
<evidence type="ECO:0000256" key="2">
    <source>
        <dbReference type="ARBA" id="ARBA00001966"/>
    </source>
</evidence>
<feature type="non-terminal residue" evidence="13">
    <location>
        <position position="1"/>
    </location>
</feature>
<organism evidence="13">
    <name type="scientific">marine metagenome</name>
    <dbReference type="NCBI Taxonomy" id="408172"/>
    <lineage>
        <taxon>unclassified sequences</taxon>
        <taxon>metagenomes</taxon>
        <taxon>ecological metagenomes</taxon>
    </lineage>
</organism>
<reference evidence="13" key="1">
    <citation type="submission" date="2018-05" db="EMBL/GenBank/DDBJ databases">
        <authorList>
            <person name="Lanie J.A."/>
            <person name="Ng W.-L."/>
            <person name="Kazmierczak K.M."/>
            <person name="Andrzejewski T.M."/>
            <person name="Davidsen T.M."/>
            <person name="Wayne K.J."/>
            <person name="Tettelin H."/>
            <person name="Glass J.I."/>
            <person name="Rusch D."/>
            <person name="Podicherti R."/>
            <person name="Tsui H.-C.T."/>
            <person name="Winkler M.E."/>
        </authorList>
    </citation>
    <scope>NUCLEOTIDE SEQUENCE</scope>
</reference>
<evidence type="ECO:0000256" key="5">
    <source>
        <dbReference type="ARBA" id="ARBA00022630"/>
    </source>
</evidence>
<dbReference type="InterPro" id="IPR019575">
    <property type="entry name" value="Nuop51_4Fe4S-bd"/>
</dbReference>